<dbReference type="InterPro" id="IPR050072">
    <property type="entry name" value="Peptidase_M20A"/>
</dbReference>
<evidence type="ECO:0000256" key="2">
    <source>
        <dbReference type="ARBA" id="ARBA00022833"/>
    </source>
</evidence>
<dbReference type="PROSITE" id="PS00758">
    <property type="entry name" value="ARGE_DAPE_CPG2_1"/>
    <property type="match status" value="1"/>
</dbReference>
<dbReference type="InterPro" id="IPR002933">
    <property type="entry name" value="Peptidase_M20"/>
</dbReference>
<reference evidence="3" key="1">
    <citation type="journal article" date="2014" name="Front. Microbiol.">
        <title>High frequency of phylogenetically diverse reductive dehalogenase-homologous genes in deep subseafloor sedimentary metagenomes.</title>
        <authorList>
            <person name="Kawai M."/>
            <person name="Futagami T."/>
            <person name="Toyoda A."/>
            <person name="Takaki Y."/>
            <person name="Nishi S."/>
            <person name="Hori S."/>
            <person name="Arai W."/>
            <person name="Tsubouchi T."/>
            <person name="Morono Y."/>
            <person name="Uchiyama I."/>
            <person name="Ito T."/>
            <person name="Fujiyama A."/>
            <person name="Inagaki F."/>
            <person name="Takami H."/>
        </authorList>
    </citation>
    <scope>NUCLEOTIDE SEQUENCE</scope>
    <source>
        <strain evidence="3">Expedition CK06-06</strain>
    </source>
</reference>
<dbReference type="PANTHER" id="PTHR43808">
    <property type="entry name" value="ACETYLORNITHINE DEACETYLASE"/>
    <property type="match status" value="1"/>
</dbReference>
<dbReference type="Gene3D" id="3.40.630.10">
    <property type="entry name" value="Zn peptidases"/>
    <property type="match status" value="1"/>
</dbReference>
<organism evidence="3">
    <name type="scientific">marine sediment metagenome</name>
    <dbReference type="NCBI Taxonomy" id="412755"/>
    <lineage>
        <taxon>unclassified sequences</taxon>
        <taxon>metagenomes</taxon>
        <taxon>ecological metagenomes</taxon>
    </lineage>
</organism>
<evidence type="ECO:0000256" key="1">
    <source>
        <dbReference type="ARBA" id="ARBA00022801"/>
    </source>
</evidence>
<name>X1A601_9ZZZZ</name>
<evidence type="ECO:0000313" key="3">
    <source>
        <dbReference type="EMBL" id="GAG68223.1"/>
    </source>
</evidence>
<sequence>MKANLKQILKNLVQIPTENPPGKTDEIINYLITDIFKESDGFNNEVINYRKKGIELKNLMTRIGTGKEKIMLSGHLDVVPVGEDSQWKYPPFSAKVIDGKLYGRGACDMKGGLTMLIGTIMNLKEYPELLENYTIFFLASA</sequence>
<dbReference type="AlphaFoldDB" id="X1A601"/>
<dbReference type="Pfam" id="PF01546">
    <property type="entry name" value="Peptidase_M20"/>
    <property type="match status" value="1"/>
</dbReference>
<dbReference type="SUPFAM" id="SSF53187">
    <property type="entry name" value="Zn-dependent exopeptidases"/>
    <property type="match status" value="1"/>
</dbReference>
<protein>
    <recommendedName>
        <fullName evidence="4">Peptidase M20 dimerisation domain-containing protein</fullName>
    </recommendedName>
</protein>
<accession>X1A601</accession>
<comment type="caution">
    <text evidence="3">The sequence shown here is derived from an EMBL/GenBank/DDBJ whole genome shotgun (WGS) entry which is preliminary data.</text>
</comment>
<keyword evidence="1" id="KW-0378">Hydrolase</keyword>
<proteinExistence type="predicted"/>
<dbReference type="PANTHER" id="PTHR43808:SF8">
    <property type="entry name" value="PEPTIDASE M20 DIMERISATION DOMAIN-CONTAINING PROTEIN"/>
    <property type="match status" value="1"/>
</dbReference>
<evidence type="ECO:0008006" key="4">
    <source>
        <dbReference type="Google" id="ProtNLM"/>
    </source>
</evidence>
<feature type="non-terminal residue" evidence="3">
    <location>
        <position position="141"/>
    </location>
</feature>
<dbReference type="EMBL" id="BART01002807">
    <property type="protein sequence ID" value="GAG68223.1"/>
    <property type="molecule type" value="Genomic_DNA"/>
</dbReference>
<dbReference type="GO" id="GO:0016787">
    <property type="term" value="F:hydrolase activity"/>
    <property type="evidence" value="ECO:0007669"/>
    <property type="project" value="UniProtKB-KW"/>
</dbReference>
<dbReference type="InterPro" id="IPR001261">
    <property type="entry name" value="ArgE/DapE_CS"/>
</dbReference>
<gene>
    <name evidence="3" type="ORF">S01H4_08253</name>
</gene>
<keyword evidence="2" id="KW-0862">Zinc</keyword>